<dbReference type="AlphaFoldDB" id="A0A2T1A3S1"/>
<feature type="transmembrane region" description="Helical" evidence="1">
    <location>
        <begin position="51"/>
        <end position="74"/>
    </location>
</feature>
<keyword evidence="1" id="KW-1133">Transmembrane helix</keyword>
<dbReference type="OrthoDB" id="5191521at2"/>
<keyword evidence="1" id="KW-0472">Membrane</keyword>
<evidence type="ECO:0000313" key="3">
    <source>
        <dbReference type="Proteomes" id="UP000237752"/>
    </source>
</evidence>
<sequence length="174" mass="18967">MTQHEDRPASEDPATRRHERTKDRAFMFAIIVGLIFIAGGIYLTTLGATGVLFGVLMFLLGAMVGIAAILGFLYRGRARRTLARHPWRAVPVKILARPAPGKRGRLVVQTTDEAQVPIGITGVSNEFIDAIERDGMIEYAGDLGDSGMLFARIPDGEFVYVAVISSRAIRGEQP</sequence>
<gene>
    <name evidence="2" type="ORF">CLV47_1038</name>
</gene>
<organism evidence="2 3">
    <name type="scientific">Antricoccus suffuscus</name>
    <dbReference type="NCBI Taxonomy" id="1629062"/>
    <lineage>
        <taxon>Bacteria</taxon>
        <taxon>Bacillati</taxon>
        <taxon>Actinomycetota</taxon>
        <taxon>Actinomycetes</taxon>
        <taxon>Geodermatophilales</taxon>
        <taxon>Antricoccaceae</taxon>
        <taxon>Antricoccus</taxon>
    </lineage>
</organism>
<comment type="caution">
    <text evidence="2">The sequence shown here is derived from an EMBL/GenBank/DDBJ whole genome shotgun (WGS) entry which is preliminary data.</text>
</comment>
<proteinExistence type="predicted"/>
<evidence type="ECO:0000313" key="2">
    <source>
        <dbReference type="EMBL" id="PRZ42958.1"/>
    </source>
</evidence>
<evidence type="ECO:0000256" key="1">
    <source>
        <dbReference type="SAM" id="Phobius"/>
    </source>
</evidence>
<accession>A0A2T1A3S1</accession>
<protein>
    <submittedName>
        <fullName evidence="2">Uncharacterized protein</fullName>
    </submittedName>
</protein>
<dbReference type="Proteomes" id="UP000237752">
    <property type="component" value="Unassembled WGS sequence"/>
</dbReference>
<dbReference type="EMBL" id="PVUE01000003">
    <property type="protein sequence ID" value="PRZ42958.1"/>
    <property type="molecule type" value="Genomic_DNA"/>
</dbReference>
<keyword evidence="1" id="KW-0812">Transmembrane</keyword>
<feature type="transmembrane region" description="Helical" evidence="1">
    <location>
        <begin position="25"/>
        <end position="45"/>
    </location>
</feature>
<reference evidence="2 3" key="1">
    <citation type="submission" date="2018-03" db="EMBL/GenBank/DDBJ databases">
        <title>Genomic Encyclopedia of Archaeal and Bacterial Type Strains, Phase II (KMG-II): from individual species to whole genera.</title>
        <authorList>
            <person name="Goeker M."/>
        </authorList>
    </citation>
    <scope>NUCLEOTIDE SEQUENCE [LARGE SCALE GENOMIC DNA]</scope>
    <source>
        <strain evidence="2 3">DSM 100065</strain>
    </source>
</reference>
<name>A0A2T1A3S1_9ACTN</name>
<keyword evidence="3" id="KW-1185">Reference proteome</keyword>
<dbReference type="RefSeq" id="WP_106347955.1">
    <property type="nucleotide sequence ID" value="NZ_PVUE01000003.1"/>
</dbReference>